<keyword evidence="1" id="KW-1133">Transmembrane helix</keyword>
<gene>
    <name evidence="2" type="ORF">ASPFODRAFT_337363</name>
</gene>
<sequence>MERSGMLRILHNHIADPRKLHSQSPVVAYEETPEGITVTTADGQTFPGSILIGADGIHSRVRQLMADKIRAFYLAYVGFVGMFLFSFLLLGSKI</sequence>
<organism evidence="2 3">
    <name type="scientific">Aspergillus luchuensis (strain CBS 106.47)</name>
    <dbReference type="NCBI Taxonomy" id="1137211"/>
    <lineage>
        <taxon>Eukaryota</taxon>
        <taxon>Fungi</taxon>
        <taxon>Dikarya</taxon>
        <taxon>Ascomycota</taxon>
        <taxon>Pezizomycotina</taxon>
        <taxon>Eurotiomycetes</taxon>
        <taxon>Eurotiomycetidae</taxon>
        <taxon>Eurotiales</taxon>
        <taxon>Aspergillaceae</taxon>
        <taxon>Aspergillus</taxon>
        <taxon>Aspergillus subgen. Circumdati</taxon>
    </lineage>
</organism>
<dbReference type="InterPro" id="IPR036188">
    <property type="entry name" value="FAD/NAD-bd_sf"/>
</dbReference>
<dbReference type="VEuPathDB" id="FungiDB:ASPFODRAFT_337363"/>
<dbReference type="EMBL" id="KV878247">
    <property type="protein sequence ID" value="OJZ82860.1"/>
    <property type="molecule type" value="Genomic_DNA"/>
</dbReference>
<dbReference type="Gene3D" id="3.50.50.60">
    <property type="entry name" value="FAD/NAD(P)-binding domain"/>
    <property type="match status" value="1"/>
</dbReference>
<proteinExistence type="predicted"/>
<protein>
    <recommendedName>
        <fullName evidence="4">FAD-binding domain-containing protein</fullName>
    </recommendedName>
</protein>
<name>A0A1M3T7Z1_ASPLC</name>
<dbReference type="PANTHER" id="PTHR47356:SF2">
    <property type="entry name" value="FAD-BINDING DOMAIN-CONTAINING PROTEIN-RELATED"/>
    <property type="match status" value="1"/>
</dbReference>
<dbReference type="AlphaFoldDB" id="A0A1M3T7Z1"/>
<dbReference type="Proteomes" id="UP000184063">
    <property type="component" value="Unassembled WGS sequence"/>
</dbReference>
<dbReference type="SUPFAM" id="SSF51905">
    <property type="entry name" value="FAD/NAD(P)-binding domain"/>
    <property type="match status" value="1"/>
</dbReference>
<reference evidence="3" key="1">
    <citation type="journal article" date="2017" name="Genome Biol.">
        <title>Comparative genomics reveals high biological diversity and specific adaptations in the industrially and medically important fungal genus Aspergillus.</title>
        <authorList>
            <person name="de Vries R.P."/>
            <person name="Riley R."/>
            <person name="Wiebenga A."/>
            <person name="Aguilar-Osorio G."/>
            <person name="Amillis S."/>
            <person name="Uchima C.A."/>
            <person name="Anderluh G."/>
            <person name="Asadollahi M."/>
            <person name="Askin M."/>
            <person name="Barry K."/>
            <person name="Battaglia E."/>
            <person name="Bayram O."/>
            <person name="Benocci T."/>
            <person name="Braus-Stromeyer S.A."/>
            <person name="Caldana C."/>
            <person name="Canovas D."/>
            <person name="Cerqueira G.C."/>
            <person name="Chen F."/>
            <person name="Chen W."/>
            <person name="Choi C."/>
            <person name="Clum A."/>
            <person name="Dos Santos R.A."/>
            <person name="Damasio A.R."/>
            <person name="Diallinas G."/>
            <person name="Emri T."/>
            <person name="Fekete E."/>
            <person name="Flipphi M."/>
            <person name="Freyberg S."/>
            <person name="Gallo A."/>
            <person name="Gournas C."/>
            <person name="Habgood R."/>
            <person name="Hainaut M."/>
            <person name="Harispe M.L."/>
            <person name="Henrissat B."/>
            <person name="Hilden K.S."/>
            <person name="Hope R."/>
            <person name="Hossain A."/>
            <person name="Karabika E."/>
            <person name="Karaffa L."/>
            <person name="Karanyi Z."/>
            <person name="Krasevec N."/>
            <person name="Kuo A."/>
            <person name="Kusch H."/>
            <person name="LaButti K."/>
            <person name="Lagendijk E.L."/>
            <person name="Lapidus A."/>
            <person name="Levasseur A."/>
            <person name="Lindquist E."/>
            <person name="Lipzen A."/>
            <person name="Logrieco A.F."/>
            <person name="MacCabe A."/>
            <person name="Maekelae M.R."/>
            <person name="Malavazi I."/>
            <person name="Melin P."/>
            <person name="Meyer V."/>
            <person name="Mielnichuk N."/>
            <person name="Miskei M."/>
            <person name="Molnar A.P."/>
            <person name="Mule G."/>
            <person name="Ngan C.Y."/>
            <person name="Orejas M."/>
            <person name="Orosz E."/>
            <person name="Ouedraogo J.P."/>
            <person name="Overkamp K.M."/>
            <person name="Park H.-S."/>
            <person name="Perrone G."/>
            <person name="Piumi F."/>
            <person name="Punt P.J."/>
            <person name="Ram A.F."/>
            <person name="Ramon A."/>
            <person name="Rauscher S."/>
            <person name="Record E."/>
            <person name="Riano-Pachon D.M."/>
            <person name="Robert V."/>
            <person name="Roehrig J."/>
            <person name="Ruller R."/>
            <person name="Salamov A."/>
            <person name="Salih N.S."/>
            <person name="Samson R.A."/>
            <person name="Sandor E."/>
            <person name="Sanguinetti M."/>
            <person name="Schuetze T."/>
            <person name="Sepcic K."/>
            <person name="Shelest E."/>
            <person name="Sherlock G."/>
            <person name="Sophianopoulou V."/>
            <person name="Squina F.M."/>
            <person name="Sun H."/>
            <person name="Susca A."/>
            <person name="Todd R.B."/>
            <person name="Tsang A."/>
            <person name="Unkles S.E."/>
            <person name="van de Wiele N."/>
            <person name="van Rossen-Uffink D."/>
            <person name="Oliveira J.V."/>
            <person name="Vesth T.C."/>
            <person name="Visser J."/>
            <person name="Yu J.-H."/>
            <person name="Zhou M."/>
            <person name="Andersen M.R."/>
            <person name="Archer D.B."/>
            <person name="Baker S.E."/>
            <person name="Benoit I."/>
            <person name="Brakhage A.A."/>
            <person name="Braus G.H."/>
            <person name="Fischer R."/>
            <person name="Frisvad J.C."/>
            <person name="Goldman G.H."/>
            <person name="Houbraken J."/>
            <person name="Oakley B."/>
            <person name="Pocsi I."/>
            <person name="Scazzocchio C."/>
            <person name="Seiboth B."/>
            <person name="vanKuyk P.A."/>
            <person name="Wortman J."/>
            <person name="Dyer P.S."/>
            <person name="Grigoriev I.V."/>
        </authorList>
    </citation>
    <scope>NUCLEOTIDE SEQUENCE [LARGE SCALE GENOMIC DNA]</scope>
    <source>
        <strain evidence="3">CBS 106.47</strain>
    </source>
</reference>
<dbReference type="GO" id="GO:0004497">
    <property type="term" value="F:monooxygenase activity"/>
    <property type="evidence" value="ECO:0007669"/>
    <property type="project" value="InterPro"/>
</dbReference>
<dbReference type="InterPro" id="IPR050562">
    <property type="entry name" value="FAD_mOase_fung"/>
</dbReference>
<dbReference type="OrthoDB" id="2431938at2759"/>
<feature type="transmembrane region" description="Helical" evidence="1">
    <location>
        <begin position="71"/>
        <end position="90"/>
    </location>
</feature>
<evidence type="ECO:0000313" key="2">
    <source>
        <dbReference type="EMBL" id="OJZ82860.1"/>
    </source>
</evidence>
<evidence type="ECO:0000256" key="1">
    <source>
        <dbReference type="SAM" id="Phobius"/>
    </source>
</evidence>
<keyword evidence="1" id="KW-0472">Membrane</keyword>
<dbReference type="PANTHER" id="PTHR47356">
    <property type="entry name" value="FAD-DEPENDENT MONOOXYGENASE ASQG-RELATED"/>
    <property type="match status" value="1"/>
</dbReference>
<accession>A0A1M3T7Z1</accession>
<evidence type="ECO:0000313" key="3">
    <source>
        <dbReference type="Proteomes" id="UP000184063"/>
    </source>
</evidence>
<keyword evidence="1" id="KW-0812">Transmembrane</keyword>
<evidence type="ECO:0008006" key="4">
    <source>
        <dbReference type="Google" id="ProtNLM"/>
    </source>
</evidence>